<protein>
    <recommendedName>
        <fullName evidence="4">HMG box domain-containing protein</fullName>
    </recommendedName>
</protein>
<evidence type="ECO:0000256" key="3">
    <source>
        <dbReference type="SAM" id="MobiDB-lite"/>
    </source>
</evidence>
<feature type="compositionally biased region" description="Basic and acidic residues" evidence="3">
    <location>
        <begin position="121"/>
        <end position="136"/>
    </location>
</feature>
<accession>A0A1V6Q4P0</accession>
<feature type="region of interest" description="Disordered" evidence="3">
    <location>
        <begin position="115"/>
        <end position="136"/>
    </location>
</feature>
<keyword evidence="1 2" id="KW-0238">DNA-binding</keyword>
<evidence type="ECO:0000256" key="1">
    <source>
        <dbReference type="ARBA" id="ARBA00023125"/>
    </source>
</evidence>
<dbReference type="Pfam" id="PF00505">
    <property type="entry name" value="HMG_box"/>
    <property type="match status" value="1"/>
</dbReference>
<dbReference type="InterPro" id="IPR036910">
    <property type="entry name" value="HMG_box_dom_sf"/>
</dbReference>
<dbReference type="PROSITE" id="PS50118">
    <property type="entry name" value="HMG_BOX_2"/>
    <property type="match status" value="1"/>
</dbReference>
<evidence type="ECO:0000313" key="6">
    <source>
        <dbReference type="Proteomes" id="UP000191672"/>
    </source>
</evidence>
<proteinExistence type="predicted"/>
<feature type="DNA-binding region" description="HMG box" evidence="2">
    <location>
        <begin position="97"/>
        <end position="166"/>
    </location>
</feature>
<keyword evidence="6" id="KW-1185">Reference proteome</keyword>
<sequence length="286" mass="31371">MSSNNETVEVNKEELRRAGDLIVMRLMEVQSYLADLGKAYVQHVKSITDGEGAHIELPLGPTFTGGDFPGRASSPGAKSEAGGPKKRKRAPADPNAPKRALTPYFLFMQTNRPQIAEDLGDNARPKDVADEGTRRWQNMDEKDRAVWKQIYAENYEKYKKDMAAYKATKAEEDHDPAATQLQQDFAGAEPEHEAEPEAEPAQSDEDTSSDSESESPSPPKAKTPTPPRSTVKRPRISKAKEAETPAKSPVKRGRKAAVVEPASASKDKTPADTKRKGGKKRKSETS</sequence>
<dbReference type="GO" id="GO:0003677">
    <property type="term" value="F:DNA binding"/>
    <property type="evidence" value="ECO:0007669"/>
    <property type="project" value="UniProtKB-UniRule"/>
</dbReference>
<dbReference type="STRING" id="416450.A0A1V6Q4P0"/>
<feature type="compositionally biased region" description="Acidic residues" evidence="3">
    <location>
        <begin position="196"/>
        <end position="213"/>
    </location>
</feature>
<evidence type="ECO:0000256" key="2">
    <source>
        <dbReference type="PROSITE-ProRule" id="PRU00267"/>
    </source>
</evidence>
<dbReference type="Proteomes" id="UP000191672">
    <property type="component" value="Unassembled WGS sequence"/>
</dbReference>
<feature type="region of interest" description="Disordered" evidence="3">
    <location>
        <begin position="166"/>
        <end position="286"/>
    </location>
</feature>
<dbReference type="AlphaFoldDB" id="A0A1V6Q4P0"/>
<feature type="domain" description="HMG box" evidence="4">
    <location>
        <begin position="97"/>
        <end position="166"/>
    </location>
</feature>
<feature type="compositionally biased region" description="Basic residues" evidence="3">
    <location>
        <begin position="276"/>
        <end position="286"/>
    </location>
</feature>
<dbReference type="SUPFAM" id="SSF47095">
    <property type="entry name" value="HMG-box"/>
    <property type="match status" value="1"/>
</dbReference>
<dbReference type="InterPro" id="IPR009071">
    <property type="entry name" value="HMG_box_dom"/>
</dbReference>
<feature type="compositionally biased region" description="Basic and acidic residues" evidence="3">
    <location>
        <begin position="265"/>
        <end position="275"/>
    </location>
</feature>
<reference evidence="6" key="1">
    <citation type="journal article" date="2017" name="Nat. Microbiol.">
        <title>Global analysis of biosynthetic gene clusters reveals vast potential of secondary metabolite production in Penicillium species.</title>
        <authorList>
            <person name="Nielsen J.C."/>
            <person name="Grijseels S."/>
            <person name="Prigent S."/>
            <person name="Ji B."/>
            <person name="Dainat J."/>
            <person name="Nielsen K.F."/>
            <person name="Frisvad J.C."/>
            <person name="Workman M."/>
            <person name="Nielsen J."/>
        </authorList>
    </citation>
    <scope>NUCLEOTIDE SEQUENCE [LARGE SCALE GENOMIC DNA]</scope>
    <source>
        <strain evidence="6">IBT 31811</strain>
    </source>
</reference>
<dbReference type="EMBL" id="MDYN01000013">
    <property type="protein sequence ID" value="OQD84219.1"/>
    <property type="molecule type" value="Genomic_DNA"/>
</dbReference>
<feature type="compositionally biased region" description="Basic and acidic residues" evidence="3">
    <location>
        <begin position="166"/>
        <end position="176"/>
    </location>
</feature>
<organism evidence="5 6">
    <name type="scientific">Penicillium antarcticum</name>
    <dbReference type="NCBI Taxonomy" id="416450"/>
    <lineage>
        <taxon>Eukaryota</taxon>
        <taxon>Fungi</taxon>
        <taxon>Dikarya</taxon>
        <taxon>Ascomycota</taxon>
        <taxon>Pezizomycotina</taxon>
        <taxon>Eurotiomycetes</taxon>
        <taxon>Eurotiomycetidae</taxon>
        <taxon>Eurotiales</taxon>
        <taxon>Aspergillaceae</taxon>
        <taxon>Penicillium</taxon>
    </lineage>
</organism>
<dbReference type="GO" id="GO:0005634">
    <property type="term" value="C:nucleus"/>
    <property type="evidence" value="ECO:0007669"/>
    <property type="project" value="UniProtKB-UniRule"/>
</dbReference>
<feature type="region of interest" description="Disordered" evidence="3">
    <location>
        <begin position="58"/>
        <end position="99"/>
    </location>
</feature>
<name>A0A1V6Q4P0_9EURO</name>
<dbReference type="Gene3D" id="1.10.30.10">
    <property type="entry name" value="High mobility group box domain"/>
    <property type="match status" value="1"/>
</dbReference>
<evidence type="ECO:0000259" key="4">
    <source>
        <dbReference type="PROSITE" id="PS50118"/>
    </source>
</evidence>
<dbReference type="PANTHER" id="PTHR48112">
    <property type="entry name" value="HIGH MOBILITY GROUP PROTEIN DSP1"/>
    <property type="match status" value="1"/>
</dbReference>
<dbReference type="PANTHER" id="PTHR48112:SF5">
    <property type="entry name" value="BOX PROTEIN, PUTATIVE (AFU_ORTHOLOGUE AFUA_1G04550)-RELATED"/>
    <property type="match status" value="1"/>
</dbReference>
<comment type="caution">
    <text evidence="5">The sequence shown here is derived from an EMBL/GenBank/DDBJ whole genome shotgun (WGS) entry which is preliminary data.</text>
</comment>
<dbReference type="OrthoDB" id="5550281at2759"/>
<feature type="compositionally biased region" description="Pro residues" evidence="3">
    <location>
        <begin position="216"/>
        <end position="227"/>
    </location>
</feature>
<dbReference type="InterPro" id="IPR050342">
    <property type="entry name" value="HMGB"/>
</dbReference>
<evidence type="ECO:0000313" key="5">
    <source>
        <dbReference type="EMBL" id="OQD84219.1"/>
    </source>
</evidence>
<gene>
    <name evidence="5" type="ORF">PENANT_c013G05032</name>
</gene>
<dbReference type="SMART" id="SM00398">
    <property type="entry name" value="HMG"/>
    <property type="match status" value="1"/>
</dbReference>
<keyword evidence="2" id="KW-0539">Nucleus</keyword>